<evidence type="ECO:0000313" key="2">
    <source>
        <dbReference type="EMBL" id="MPC33159.1"/>
    </source>
</evidence>
<dbReference type="PANTHER" id="PTHR23279:SF6">
    <property type="entry name" value="DEFECTIVE PROBOSCIS EXTENSION RESPONSE 7, ISOFORM F"/>
    <property type="match status" value="1"/>
</dbReference>
<dbReference type="Gene3D" id="2.60.40.10">
    <property type="entry name" value="Immunoglobulins"/>
    <property type="match status" value="1"/>
</dbReference>
<dbReference type="AlphaFoldDB" id="A0A5B7EJ14"/>
<reference evidence="2 3" key="1">
    <citation type="submission" date="2019-05" db="EMBL/GenBank/DDBJ databases">
        <title>Another draft genome of Portunus trituberculatus and its Hox gene families provides insights of decapod evolution.</title>
        <authorList>
            <person name="Jeong J.-H."/>
            <person name="Song I."/>
            <person name="Kim S."/>
            <person name="Choi T."/>
            <person name="Kim D."/>
            <person name="Ryu S."/>
            <person name="Kim W."/>
        </authorList>
    </citation>
    <scope>NUCLEOTIDE SEQUENCE [LARGE SCALE GENOMIC DNA]</scope>
    <source>
        <tissue evidence="2">Muscle</tissue>
    </source>
</reference>
<dbReference type="InterPro" id="IPR036179">
    <property type="entry name" value="Ig-like_dom_sf"/>
</dbReference>
<keyword evidence="1" id="KW-1133">Transmembrane helix</keyword>
<accession>A0A5B7EJ14</accession>
<dbReference type="Proteomes" id="UP000324222">
    <property type="component" value="Unassembled WGS sequence"/>
</dbReference>
<keyword evidence="1" id="KW-0472">Membrane</keyword>
<dbReference type="GO" id="GO:0032589">
    <property type="term" value="C:neuron projection membrane"/>
    <property type="evidence" value="ECO:0007669"/>
    <property type="project" value="TreeGrafter"/>
</dbReference>
<evidence type="ECO:0000256" key="1">
    <source>
        <dbReference type="SAM" id="Phobius"/>
    </source>
</evidence>
<keyword evidence="3" id="KW-1185">Reference proteome</keyword>
<name>A0A5B7EJ14_PORTR</name>
<gene>
    <name evidence="2" type="ORF">E2C01_026502</name>
</gene>
<sequence length="121" mass="14476">MFLWTTSFSLFFLIDCPLLFKNVFFFLLRLGWNIGVSFIDLDIGVPPSTISRVFKLFPVTVSWIRRRDYHILTSGLHTYSRDARFSVVRSEEADDWALRIRFLQKRDEGAYECQQQQQQWE</sequence>
<keyword evidence="1" id="KW-0812">Transmembrane</keyword>
<proteinExistence type="predicted"/>
<evidence type="ECO:0008006" key="4">
    <source>
        <dbReference type="Google" id="ProtNLM"/>
    </source>
</evidence>
<dbReference type="InterPro" id="IPR013783">
    <property type="entry name" value="Ig-like_fold"/>
</dbReference>
<dbReference type="PANTHER" id="PTHR23279">
    <property type="entry name" value="DEFECTIVE PROBOSCIS EXTENSION RESPONSE DPR -RELATED"/>
    <property type="match status" value="1"/>
</dbReference>
<dbReference type="InterPro" id="IPR037448">
    <property type="entry name" value="Zig-8"/>
</dbReference>
<feature type="transmembrane region" description="Helical" evidence="1">
    <location>
        <begin position="6"/>
        <end position="28"/>
    </location>
</feature>
<protein>
    <recommendedName>
        <fullName evidence="4">Ig-like domain-containing protein</fullName>
    </recommendedName>
</protein>
<dbReference type="EMBL" id="VSRR010002771">
    <property type="protein sequence ID" value="MPC33159.1"/>
    <property type="molecule type" value="Genomic_DNA"/>
</dbReference>
<dbReference type="OrthoDB" id="10031887at2759"/>
<evidence type="ECO:0000313" key="3">
    <source>
        <dbReference type="Proteomes" id="UP000324222"/>
    </source>
</evidence>
<comment type="caution">
    <text evidence="2">The sequence shown here is derived from an EMBL/GenBank/DDBJ whole genome shotgun (WGS) entry which is preliminary data.</text>
</comment>
<dbReference type="GO" id="GO:0050808">
    <property type="term" value="P:synapse organization"/>
    <property type="evidence" value="ECO:0007669"/>
    <property type="project" value="TreeGrafter"/>
</dbReference>
<dbReference type="SUPFAM" id="SSF48726">
    <property type="entry name" value="Immunoglobulin"/>
    <property type="match status" value="1"/>
</dbReference>
<organism evidence="2 3">
    <name type="scientific">Portunus trituberculatus</name>
    <name type="common">Swimming crab</name>
    <name type="synonym">Neptunus trituberculatus</name>
    <dbReference type="NCBI Taxonomy" id="210409"/>
    <lineage>
        <taxon>Eukaryota</taxon>
        <taxon>Metazoa</taxon>
        <taxon>Ecdysozoa</taxon>
        <taxon>Arthropoda</taxon>
        <taxon>Crustacea</taxon>
        <taxon>Multicrustacea</taxon>
        <taxon>Malacostraca</taxon>
        <taxon>Eumalacostraca</taxon>
        <taxon>Eucarida</taxon>
        <taxon>Decapoda</taxon>
        <taxon>Pleocyemata</taxon>
        <taxon>Brachyura</taxon>
        <taxon>Eubrachyura</taxon>
        <taxon>Portunoidea</taxon>
        <taxon>Portunidae</taxon>
        <taxon>Portuninae</taxon>
        <taxon>Portunus</taxon>
    </lineage>
</organism>